<proteinExistence type="predicted"/>
<dbReference type="PANTHER" id="PTHR24070">
    <property type="entry name" value="RAS, DI-RAS, AND RHEB FAMILY MEMBERS OF SMALL GTPASE SUPERFAMILY"/>
    <property type="match status" value="1"/>
</dbReference>
<dbReference type="PROSITE" id="PS51420">
    <property type="entry name" value="RHO"/>
    <property type="match status" value="1"/>
</dbReference>
<evidence type="ECO:0000256" key="2">
    <source>
        <dbReference type="ARBA" id="ARBA00023134"/>
    </source>
</evidence>
<dbReference type="InterPro" id="IPR005225">
    <property type="entry name" value="Small_GTP-bd"/>
</dbReference>
<dbReference type="Gene3D" id="3.40.50.300">
    <property type="entry name" value="P-loop containing nucleotide triphosphate hydrolases"/>
    <property type="match status" value="1"/>
</dbReference>
<organism evidence="3 4">
    <name type="scientific">Steinernema hermaphroditum</name>
    <dbReference type="NCBI Taxonomy" id="289476"/>
    <lineage>
        <taxon>Eukaryota</taxon>
        <taxon>Metazoa</taxon>
        <taxon>Ecdysozoa</taxon>
        <taxon>Nematoda</taxon>
        <taxon>Chromadorea</taxon>
        <taxon>Rhabditida</taxon>
        <taxon>Tylenchina</taxon>
        <taxon>Panagrolaimomorpha</taxon>
        <taxon>Strongyloidoidea</taxon>
        <taxon>Steinernematidae</taxon>
        <taxon>Steinernema</taxon>
    </lineage>
</organism>
<protein>
    <submittedName>
        <fullName evidence="3">Uncharacterized protein</fullName>
    </submittedName>
</protein>
<name>A0AA39H889_9BILA</name>
<sequence>MRKFKVVVLGSSGVGKTCLINNLVRGVFYEHYDPTLEDKYTKEIAIDGKTCLLQIVDTSGVEQFESQRDRYISNAEGFVLVYSVADRQSLYSTLQIYNRIVGIRGSQNVPLILVGTKCDLITNREVYAHEGQSVATELTCSFAESSAKLGKNIYDIFEDIVQQIRYVQEVANAPITYKKNPNKVMWYPQSLERNNVCCFM</sequence>
<evidence type="ECO:0000256" key="1">
    <source>
        <dbReference type="ARBA" id="ARBA00022741"/>
    </source>
</evidence>
<dbReference type="PRINTS" id="PR00449">
    <property type="entry name" value="RASTRNSFRMNG"/>
</dbReference>
<dbReference type="GO" id="GO:0016020">
    <property type="term" value="C:membrane"/>
    <property type="evidence" value="ECO:0007669"/>
    <property type="project" value="InterPro"/>
</dbReference>
<dbReference type="AlphaFoldDB" id="A0AA39H889"/>
<keyword evidence="2" id="KW-0342">GTP-binding</keyword>
<evidence type="ECO:0000313" key="4">
    <source>
        <dbReference type="Proteomes" id="UP001175271"/>
    </source>
</evidence>
<dbReference type="Proteomes" id="UP001175271">
    <property type="component" value="Unassembled WGS sequence"/>
</dbReference>
<dbReference type="EMBL" id="JAUCMV010000005">
    <property type="protein sequence ID" value="KAK0399702.1"/>
    <property type="molecule type" value="Genomic_DNA"/>
</dbReference>
<dbReference type="Pfam" id="PF00071">
    <property type="entry name" value="Ras"/>
    <property type="match status" value="1"/>
</dbReference>
<dbReference type="InterPro" id="IPR027417">
    <property type="entry name" value="P-loop_NTPase"/>
</dbReference>
<dbReference type="FunFam" id="3.40.50.300:FF:001423">
    <property type="entry name" value="Ras family GTPase"/>
    <property type="match status" value="1"/>
</dbReference>
<dbReference type="CDD" id="cd00876">
    <property type="entry name" value="Ras"/>
    <property type="match status" value="1"/>
</dbReference>
<dbReference type="PROSITE" id="PS51421">
    <property type="entry name" value="RAS"/>
    <property type="match status" value="1"/>
</dbReference>
<dbReference type="SUPFAM" id="SSF52540">
    <property type="entry name" value="P-loop containing nucleoside triphosphate hydrolases"/>
    <property type="match status" value="1"/>
</dbReference>
<dbReference type="SMART" id="SM00175">
    <property type="entry name" value="RAB"/>
    <property type="match status" value="1"/>
</dbReference>
<keyword evidence="4" id="KW-1185">Reference proteome</keyword>
<dbReference type="GO" id="GO:0007165">
    <property type="term" value="P:signal transduction"/>
    <property type="evidence" value="ECO:0007669"/>
    <property type="project" value="InterPro"/>
</dbReference>
<dbReference type="SMART" id="SM00174">
    <property type="entry name" value="RHO"/>
    <property type="match status" value="1"/>
</dbReference>
<keyword evidence="1" id="KW-0547">Nucleotide-binding</keyword>
<dbReference type="PROSITE" id="PS51419">
    <property type="entry name" value="RAB"/>
    <property type="match status" value="1"/>
</dbReference>
<dbReference type="SMART" id="SM00173">
    <property type="entry name" value="RAS"/>
    <property type="match status" value="1"/>
</dbReference>
<gene>
    <name evidence="3" type="ORF">QR680_003169</name>
</gene>
<accession>A0AA39H889</accession>
<dbReference type="GO" id="GO:0005525">
    <property type="term" value="F:GTP binding"/>
    <property type="evidence" value="ECO:0007669"/>
    <property type="project" value="UniProtKB-KW"/>
</dbReference>
<reference evidence="3" key="1">
    <citation type="submission" date="2023-06" db="EMBL/GenBank/DDBJ databases">
        <title>Genomic analysis of the entomopathogenic nematode Steinernema hermaphroditum.</title>
        <authorList>
            <person name="Schwarz E.M."/>
            <person name="Heppert J.K."/>
            <person name="Baniya A."/>
            <person name="Schwartz H.T."/>
            <person name="Tan C.-H."/>
            <person name="Antoshechkin I."/>
            <person name="Sternberg P.W."/>
            <person name="Goodrich-Blair H."/>
            <person name="Dillman A.R."/>
        </authorList>
    </citation>
    <scope>NUCLEOTIDE SEQUENCE</scope>
    <source>
        <strain evidence="3">PS9179</strain>
        <tissue evidence="3">Whole animal</tissue>
    </source>
</reference>
<dbReference type="GO" id="GO:0003924">
    <property type="term" value="F:GTPase activity"/>
    <property type="evidence" value="ECO:0007669"/>
    <property type="project" value="InterPro"/>
</dbReference>
<dbReference type="InterPro" id="IPR001806">
    <property type="entry name" value="Small_GTPase"/>
</dbReference>
<dbReference type="NCBIfam" id="TIGR00231">
    <property type="entry name" value="small_GTP"/>
    <property type="match status" value="1"/>
</dbReference>
<evidence type="ECO:0000313" key="3">
    <source>
        <dbReference type="EMBL" id="KAK0399702.1"/>
    </source>
</evidence>
<comment type="caution">
    <text evidence="3">The sequence shown here is derived from an EMBL/GenBank/DDBJ whole genome shotgun (WGS) entry which is preliminary data.</text>
</comment>
<dbReference type="InterPro" id="IPR020849">
    <property type="entry name" value="Small_GTPase_Ras-type"/>
</dbReference>